<feature type="domain" description="Ig-like" evidence="5">
    <location>
        <begin position="1420"/>
        <end position="1497"/>
    </location>
</feature>
<dbReference type="InterPro" id="IPR013783">
    <property type="entry name" value="Ig-like_fold"/>
</dbReference>
<feature type="domain" description="Ig-like" evidence="5">
    <location>
        <begin position="919"/>
        <end position="1049"/>
    </location>
</feature>
<dbReference type="PROSITE" id="PS50835">
    <property type="entry name" value="IG_LIKE"/>
    <property type="match status" value="5"/>
</dbReference>
<evidence type="ECO:0000256" key="1">
    <source>
        <dbReference type="ARBA" id="ARBA00022729"/>
    </source>
</evidence>
<dbReference type="InterPro" id="IPR007110">
    <property type="entry name" value="Ig-like_dom"/>
</dbReference>
<dbReference type="InterPro" id="IPR036179">
    <property type="entry name" value="Ig-like_dom_sf"/>
</dbReference>
<evidence type="ECO:0000259" key="5">
    <source>
        <dbReference type="PROSITE" id="PS50835"/>
    </source>
</evidence>
<feature type="compositionally biased region" description="Basic and acidic residues" evidence="4">
    <location>
        <begin position="359"/>
        <end position="373"/>
    </location>
</feature>
<feature type="domain" description="Ig-like" evidence="5">
    <location>
        <begin position="819"/>
        <end position="910"/>
    </location>
</feature>
<sequence length="1680" mass="187304">MECEDNVYESIGWTEELIENIELLYQENCVGKNQMEADELLMKCLDIYKQAKTTYAYCNQLLETYTKLCEADKRKLPRNILLSKNRLLRLWPRLEARIQEYRQRAEAAEDVYSRVDVLLNRVQEYLLEAARSPVAFDRVCGSPTVSESIPVPNESQREQLVSIKNEFQEAKSLGVALVDKLPKGLITEFSQIKYSFFYNSNETRDPIFVGVVMDEVSRLIRLKLYTLWLKIREFEYLVMGHNNPDQTTASELGMDTLHPLARSRSTNSTYKRHGSSSDVVAELQNAPFYSPYDSGTLRNKRSPRDRHNQDPYHPPIPANYDPTAQCESRNSRARSAPSTPPTKVQASSEQPLSTTPVYEVDHIDFQPAKKQEKLPSASRSAFRNLSSATERRYPTTHDSSFDNIERQPQELNRTTTHSGSNQSSTRFRPQSGTDGEYRDEQDRFMRRNRSSTDSGTRNVEGRSSDSRTKRSGLEKSTKSSPSNSQGLGVRLNDLRADLEECRNRLYDLVNATCLSLSQNAANASQVDEKDPDWRTIVSTQDIKRISMIGEEAVGMNATVPAQQKFITNLLNQVQNDPHPELESTVEDVNMLWATYQRHLDVFFEFIGQLDKGYKLLPRIGEFRAKQLVYLNGNRQPIAVLSNFQKEGEDLDREIADVIETEQLYSSADQIRGQMNVRPKINWLIQLLKRERRMIKDGLDDVDLILANLRTDSSMETVDLAALIPLSPSIVDGTRGSAGRSCIKDQSNGMAHSTSAGSFSRLAAGSRASSQDKTPTPTFPMDGPPPIPPRYSLPRAPSAVSTQPVSAPVAMDRTTLQITPKIVKDVGDMHAQLLNSATGALAPISLTVQYKGFITVPQVKWSFAGKPVDTKIWQIRVELNESSIFSNVAHVFDQGAYECQITDSQTGFEIRSVGALMLAPTNEQKTRSSLMIGENQATGFVREGEPLTLRCPLDPTIPLSDCTIDWLHNGNVIYTFNPSRRLATSPTVLSAPSPSGKDHQFQNGETIWRTYVAEGCCALATNTAHKTDHGVYICRIHSRGQVFESEGVVTIPTDLAFSQPLRQMSVQIGQPVTLFCQVKPGTFSGQTQTKQTKSEAEALRVKWFFNEEHLNPYKCLRMGIQLHSASSGCMSLIIQRAGRAHAGHYRCEVSGEDETITTECDLEVKDINEALNVRWFHNDMEIDPAGTPVYRPLVDQPRPNFYQLEISNINNTLAGSYKVEVTRATQSFDNDIELPVLAEAECWVVIDDHGDLKQEQHVSAPQVIHTGFGPALNVKPGDPFELTCHVSGFPKPSFCWIKDRQAAVISSLNDIEVSGLDSIYQLAVREANSSHSGEWTLVCYNAYGAVAQSSTVTLFDAGVPYHGGVEALGSELVAGVEKSTTDLPPPPSQRELDGNLYTQITDLSQDGSKARQSPSSMMEPPEFKSVFTDAACRIGDTVRLQSLITGCPTPAVHWTVNGKQGEKDDPRRRLVCNGEAYTLVIKHATLGDSGRYALTAENIIGVATCSALLVVCANPVSRPTSALSEPGLFTLSTDDHANTYHMIGRERRSSGTQTPTNQRVAIIRSVSMSPFEMKSRDHSILNASRQSTCRHCSNIFGVTYDDDPLEYSTRNERIFSIRLIIYPTSPICDTHTYKYGNSGKRLDEGGILGADLVEYKQTQISSYATKAKDHWFTAVLYVTLS</sequence>
<dbReference type="Proteomes" id="UP000272942">
    <property type="component" value="Unassembled WGS sequence"/>
</dbReference>
<dbReference type="InterPro" id="IPR003599">
    <property type="entry name" value="Ig_sub"/>
</dbReference>
<protein>
    <recommendedName>
        <fullName evidence="5">Ig-like domain-containing protein</fullName>
    </recommendedName>
</protein>
<dbReference type="GO" id="GO:0043025">
    <property type="term" value="C:neuronal cell body"/>
    <property type="evidence" value="ECO:0007669"/>
    <property type="project" value="TreeGrafter"/>
</dbReference>
<dbReference type="Pfam" id="PF07679">
    <property type="entry name" value="I-set"/>
    <property type="match status" value="3"/>
</dbReference>
<dbReference type="InterPro" id="IPR003598">
    <property type="entry name" value="Ig_sub2"/>
</dbReference>
<keyword evidence="3" id="KW-0393">Immunoglobulin domain</keyword>
<feature type="compositionally biased region" description="Basic and acidic residues" evidence="4">
    <location>
        <begin position="389"/>
        <end position="408"/>
    </location>
</feature>
<dbReference type="GO" id="GO:0050808">
    <property type="term" value="P:synapse organization"/>
    <property type="evidence" value="ECO:0007669"/>
    <property type="project" value="TreeGrafter"/>
</dbReference>
<organism evidence="6 7">
    <name type="scientific">Echinostoma caproni</name>
    <dbReference type="NCBI Taxonomy" id="27848"/>
    <lineage>
        <taxon>Eukaryota</taxon>
        <taxon>Metazoa</taxon>
        <taxon>Spiralia</taxon>
        <taxon>Lophotrochozoa</taxon>
        <taxon>Platyhelminthes</taxon>
        <taxon>Trematoda</taxon>
        <taxon>Digenea</taxon>
        <taxon>Plagiorchiida</taxon>
        <taxon>Echinostomata</taxon>
        <taxon>Echinostomatoidea</taxon>
        <taxon>Echinostomatidae</taxon>
        <taxon>Echinostoma</taxon>
    </lineage>
</organism>
<dbReference type="GO" id="GO:0005886">
    <property type="term" value="C:plasma membrane"/>
    <property type="evidence" value="ECO:0007669"/>
    <property type="project" value="TreeGrafter"/>
</dbReference>
<feature type="compositionally biased region" description="Basic and acidic residues" evidence="4">
    <location>
        <begin position="435"/>
        <end position="445"/>
    </location>
</feature>
<keyword evidence="1" id="KW-0732">Signal</keyword>
<dbReference type="GO" id="GO:0008046">
    <property type="term" value="F:axon guidance receptor activity"/>
    <property type="evidence" value="ECO:0007669"/>
    <property type="project" value="TreeGrafter"/>
</dbReference>
<accession>A0A3P8ET64</accession>
<feature type="domain" description="Ig-like" evidence="5">
    <location>
        <begin position="1260"/>
        <end position="1352"/>
    </location>
</feature>
<feature type="compositionally biased region" description="Polar residues" evidence="4">
    <location>
        <begin position="743"/>
        <end position="757"/>
    </location>
</feature>
<dbReference type="SMART" id="SM00408">
    <property type="entry name" value="IGc2"/>
    <property type="match status" value="3"/>
</dbReference>
<name>A0A3P8ET64_9TREM</name>
<dbReference type="PANTHER" id="PTHR45080">
    <property type="entry name" value="CONTACTIN 5"/>
    <property type="match status" value="1"/>
</dbReference>
<evidence type="ECO:0000256" key="4">
    <source>
        <dbReference type="SAM" id="MobiDB-lite"/>
    </source>
</evidence>
<dbReference type="SMART" id="SM00409">
    <property type="entry name" value="IG"/>
    <property type="match status" value="4"/>
</dbReference>
<evidence type="ECO:0000313" key="6">
    <source>
        <dbReference type="EMBL" id="VDP67187.1"/>
    </source>
</evidence>
<dbReference type="GO" id="GO:0007156">
    <property type="term" value="P:homophilic cell adhesion via plasma membrane adhesion molecules"/>
    <property type="evidence" value="ECO:0007669"/>
    <property type="project" value="TreeGrafter"/>
</dbReference>
<reference evidence="6 7" key="1">
    <citation type="submission" date="2018-11" db="EMBL/GenBank/DDBJ databases">
        <authorList>
            <consortium name="Pathogen Informatics"/>
        </authorList>
    </citation>
    <scope>NUCLEOTIDE SEQUENCE [LARGE SCALE GENOMIC DNA]</scope>
    <source>
        <strain evidence="6 7">Egypt</strain>
    </source>
</reference>
<dbReference type="OrthoDB" id="5969272at2759"/>
<feature type="compositionally biased region" description="Basic and acidic residues" evidence="4">
    <location>
        <begin position="459"/>
        <end position="477"/>
    </location>
</feature>
<dbReference type="EMBL" id="UZAN01039796">
    <property type="protein sequence ID" value="VDP67187.1"/>
    <property type="molecule type" value="Genomic_DNA"/>
</dbReference>
<gene>
    <name evidence="6" type="ORF">ECPE_LOCUS2697</name>
</gene>
<feature type="compositionally biased region" description="Pro residues" evidence="4">
    <location>
        <begin position="781"/>
        <end position="790"/>
    </location>
</feature>
<proteinExistence type="predicted"/>
<feature type="compositionally biased region" description="Polar residues" evidence="4">
    <location>
        <begin position="409"/>
        <end position="433"/>
    </location>
</feature>
<evidence type="ECO:0000313" key="7">
    <source>
        <dbReference type="Proteomes" id="UP000272942"/>
    </source>
</evidence>
<keyword evidence="7" id="KW-1185">Reference proteome</keyword>
<dbReference type="GO" id="GO:0030424">
    <property type="term" value="C:axon"/>
    <property type="evidence" value="ECO:0007669"/>
    <property type="project" value="TreeGrafter"/>
</dbReference>
<evidence type="ECO:0000256" key="2">
    <source>
        <dbReference type="ARBA" id="ARBA00023157"/>
    </source>
</evidence>
<feature type="region of interest" description="Disordered" evidence="4">
    <location>
        <begin position="732"/>
        <end position="805"/>
    </location>
</feature>
<keyword evidence="2" id="KW-1015">Disulfide bond</keyword>
<dbReference type="CDD" id="cd00096">
    <property type="entry name" value="Ig"/>
    <property type="match status" value="1"/>
</dbReference>
<evidence type="ECO:0000256" key="3">
    <source>
        <dbReference type="ARBA" id="ARBA00023319"/>
    </source>
</evidence>
<dbReference type="PANTHER" id="PTHR45080:SF8">
    <property type="entry name" value="IG-LIKE DOMAIN-CONTAINING PROTEIN"/>
    <property type="match status" value="1"/>
</dbReference>
<dbReference type="InterPro" id="IPR050958">
    <property type="entry name" value="Cell_Adh-Cytoskel_Orgn"/>
</dbReference>
<dbReference type="FunFam" id="2.60.40.10:FF:000032">
    <property type="entry name" value="palladin isoform X1"/>
    <property type="match status" value="1"/>
</dbReference>
<feature type="region of interest" description="Disordered" evidence="4">
    <location>
        <begin position="290"/>
        <end position="488"/>
    </location>
</feature>
<feature type="compositionally biased region" description="Polar residues" evidence="4">
    <location>
        <begin position="377"/>
        <end position="388"/>
    </location>
</feature>
<dbReference type="SUPFAM" id="SSF48726">
    <property type="entry name" value="Immunoglobulin"/>
    <property type="match status" value="4"/>
</dbReference>
<feature type="compositionally biased region" description="Polar residues" evidence="4">
    <location>
        <begin position="341"/>
        <end position="356"/>
    </location>
</feature>
<dbReference type="InterPro" id="IPR013098">
    <property type="entry name" value="Ig_I-set"/>
</dbReference>
<feature type="domain" description="Ig-like" evidence="5">
    <location>
        <begin position="1051"/>
        <end position="1156"/>
    </location>
</feature>
<dbReference type="Gene3D" id="2.60.40.10">
    <property type="entry name" value="Immunoglobulins"/>
    <property type="match status" value="5"/>
</dbReference>